<evidence type="ECO:0000313" key="1">
    <source>
        <dbReference type="EMBL" id="QWT30084.1"/>
    </source>
</evidence>
<keyword evidence="2" id="KW-1185">Reference proteome</keyword>
<dbReference type="EMBL" id="MW822145">
    <property type="protein sequence ID" value="QWT30084.1"/>
    <property type="molecule type" value="Genomic_DNA"/>
</dbReference>
<dbReference type="RefSeq" id="YP_010652041.1">
    <property type="nucleotide sequence ID" value="NC_070784.1"/>
</dbReference>
<dbReference type="KEGG" id="vg:77927789"/>
<name>A0A8F2E706_9CAUD</name>
<sequence>MATGFENTPENTLKVLIGNLKSGTFLAIDEVDSAAFELDMTLLSIFENEYLRRGLDFDGLIGDKLRVVMDNWKNERIQ</sequence>
<accession>A0A8F2E706</accession>
<dbReference type="Proteomes" id="UP000683399">
    <property type="component" value="Segment"/>
</dbReference>
<reference evidence="1 2" key="1">
    <citation type="submission" date="2021-03" db="EMBL/GenBank/DDBJ databases">
        <authorList>
            <person name="Alqahtani R."/>
            <person name="Behailu E."/>
            <person name="Cappabianca D.W."/>
            <person name="Csanadi-Schwartz K.M."/>
            <person name="Dalal A.S."/>
            <person name="Fahim M.S."/>
            <person name="Franklin J.M."/>
            <person name="Gluckman M.H."/>
            <person name="Levine C.J."/>
            <person name="Martin N."/>
            <person name="Milza N."/>
            <person name="Najmabadi R."/>
            <person name="Newman A.M."/>
            <person name="Pajunar M."/>
            <person name="Qalawee I."/>
            <person name="Rizvi A."/>
            <person name="Samuel A."/>
            <person name="Smith A."/>
            <person name="Swann F.E."/>
            <person name="Sweeney P."/>
            <person name="Torres N.R."/>
            <person name="Ventrone L."/>
            <person name="Ventura L."/>
            <person name="Wroe M."/>
            <person name="Acquaye N.A."/>
            <person name="Agnes T.J."/>
            <person name="Ahmed A."/>
            <person name="Ahmed S."/>
            <person name="Amodu B.A."/>
            <person name="Arefeayne N.F."/>
            <person name="Asamoah-Frimpong E.A."/>
            <person name="Attaran A."/>
            <person name="Barragan J.M."/>
            <person name="Baumgarten L.N."/>
            <person name="Berhane B."/>
            <person name="Beyene A."/>
            <person name="Bhattarai B."/>
            <person name="Biondokin D.V."/>
            <person name="Boone B.K."/>
            <person name="Burney S.Z."/>
            <person name="Cayanan J.T."/>
            <person name="Cesta G."/>
            <person name="Chang J."/>
            <person name="Chavez J."/>
            <person name="Chorbajian C."/>
            <person name="Christian S."/>
            <person name="Corns J.R."/>
            <person name="Corns N.R."/>
            <person name="Cowan J.T."/>
            <person name="Coyne C."/>
            <person name="Dadzie B."/>
            <person name="Datu D.V."/>
            <person name="Deng B.C."/>
            <person name="Der L."/>
            <person name="Dickerson K."/>
            <person name="Dozier E."/>
            <person name="Egbunine A.O."/>
            <person name="Farooq M."/>
            <person name="Fonge A.E."/>
            <person name="Ghomsi-Nono M.P."/>
            <person name="Giampietro H."/>
            <person name="Gunnison R.P."/>
            <person name="Han S.H."/>
            <person name="Hennigan A.J."/>
            <person name="Hong A.N."/>
            <person name="Ijomor E.C."/>
            <person name="Jalali A."/>
            <person name="Jamil T.Z."/>
            <person name="Jenkins C.R."/>
            <person name="Joseph M.A."/>
            <person name="Jowanowitch O.J."/>
            <person name="Kang D."/>
            <person name="Khan A."/>
            <person name="Khan Z.K."/>
            <person name="Kiewe T."/>
            <person name="Kjerulf A.B."/>
            <person name="Kolosey V."/>
            <person name="Kurup M."/>
            <person name="Lee V.H."/>
            <person name="Llontop-Maldonado V."/>
            <person name="Long P."/>
            <person name="Lu N."/>
            <person name="Majekodunmi A."/>
            <person name="Malik H.W."/>
            <person name="Marcellino S.C."/>
            <person name="Martinez L.A."/>
            <person name="Meher F.N."/>
            <person name="Michelin M.A."/>
            <person name="Mitchell K.G."/>
            <person name="Mullens W.J."/>
            <person name="Nwakama C."/>
            <person name="Nwosu F.T."/>
            <person name="Oboh E.C."/>
            <person name="Odujinrin O."/>
            <person name="Ogunsan O."/>
            <person name="O'Neill K."/>
            <person name="Oxlaj J.A."/>
            <person name="Patel A.K."/>
            <person name="Patel B.R."/>
            <person name="Pham Q."/>
            <person name="Porter J."/>
            <person name="Portes J."/>
            <person name="Prokopenko A."/>
            <person name="Quraishi M."/>
            <person name="Qureshi M."/>
            <person name="Rivera A."/>
            <person name="Rubalsky V."/>
            <person name="Saikali Y."/>
            <person name="Saqaf K."/>
            <person name="Saroya S.R."/>
            <person name="Seas A."/>
            <person name="Shadrick R.E."/>
            <person name="Sharda N."/>
            <person name="Sigindere M.T."/>
            <person name="Simbi V.G."/>
            <person name="Thuzar C."/>
            <person name="Tran K."/>
            <person name="Tran V.D."/>
            <person name="Trang W."/>
            <person name="Vaishnav N."/>
            <person name="Vuong K."/>
            <person name="Walker C."/>
            <person name="Wallace S.A."/>
            <person name="Warfield J.C."/>
            <person name="Wikina T."/>
            <person name="Wobbeking F.T."/>
            <person name="Worrent L.D."/>
            <person name="Yan T."/>
            <person name="Zehra A."/>
            <person name="Avazpour P."/>
            <person name="Kim F.M."/>
            <person name="Mason K."/>
            <person name="Nguyen D.A."/>
            <person name="Pettit S.M."/>
            <person name="Zhou O.J."/>
            <person name="Brissett D.L."/>
            <person name="Gualtieri C."/>
            <person name="Hufford T.M."/>
            <person name="Ko J.M."/>
            <person name="Novak J.K."/>
            <person name="Smith Z.M."/>
            <person name="Mayer-Bacon C."/>
            <person name="Erill I."/>
            <person name="Caruso S.M."/>
            <person name="Garlena R.A."/>
            <person name="Russell D.A."/>
            <person name="Pope W.H."/>
            <person name="Jacobs-Sera D."/>
            <person name="Hatfull G.F."/>
        </authorList>
    </citation>
    <scope>NUCLEOTIDE SEQUENCE [LARGE SCALE GENOMIC DNA]</scope>
</reference>
<organism evidence="1 2">
    <name type="scientific">Streptomyces phage TunaTartare</name>
    <dbReference type="NCBI Taxonomy" id="2848887"/>
    <lineage>
        <taxon>Viruses</taxon>
        <taxon>Duplodnaviria</taxon>
        <taxon>Heunggongvirae</taxon>
        <taxon>Uroviricota</taxon>
        <taxon>Caudoviricetes</taxon>
        <taxon>Stanwilliamsviridae</taxon>
        <taxon>Loccivirinae</taxon>
        <taxon>Faustvirus</taxon>
        <taxon>Faustvirus tunatartare</taxon>
    </lineage>
</organism>
<dbReference type="GeneID" id="77927789"/>
<evidence type="ECO:0000313" key="2">
    <source>
        <dbReference type="Proteomes" id="UP000683399"/>
    </source>
</evidence>
<gene>
    <name evidence="1" type="primary">222</name>
    <name evidence="1" type="ORF">SEA_TUNATARTARE_222</name>
</gene>
<proteinExistence type="predicted"/>
<protein>
    <submittedName>
        <fullName evidence="1">Uncharacterized protein</fullName>
    </submittedName>
</protein>